<dbReference type="Pfam" id="PF00083">
    <property type="entry name" value="Sugar_tr"/>
    <property type="match status" value="1"/>
</dbReference>
<gene>
    <name evidence="5" type="ORF">D9758_018712</name>
</gene>
<dbReference type="GO" id="GO:0016020">
    <property type="term" value="C:membrane"/>
    <property type="evidence" value="ECO:0007669"/>
    <property type="project" value="UniProtKB-SubCell"/>
</dbReference>
<organism evidence="5 6">
    <name type="scientific">Tetrapyrgos nigripes</name>
    <dbReference type="NCBI Taxonomy" id="182062"/>
    <lineage>
        <taxon>Eukaryota</taxon>
        <taxon>Fungi</taxon>
        <taxon>Dikarya</taxon>
        <taxon>Basidiomycota</taxon>
        <taxon>Agaricomycotina</taxon>
        <taxon>Agaricomycetes</taxon>
        <taxon>Agaricomycetidae</taxon>
        <taxon>Agaricales</taxon>
        <taxon>Marasmiineae</taxon>
        <taxon>Marasmiaceae</taxon>
        <taxon>Tetrapyrgos</taxon>
    </lineage>
</organism>
<evidence type="ECO:0000256" key="2">
    <source>
        <dbReference type="ARBA" id="ARBA00022692"/>
    </source>
</evidence>
<accession>A0A8H5B1I7</accession>
<dbReference type="SUPFAM" id="SSF103473">
    <property type="entry name" value="MFS general substrate transporter"/>
    <property type="match status" value="1"/>
</dbReference>
<keyword evidence="2" id="KW-0812">Transmembrane</keyword>
<dbReference type="Gene3D" id="1.20.1250.20">
    <property type="entry name" value="MFS general substrate transporter like domains"/>
    <property type="match status" value="1"/>
</dbReference>
<comment type="subcellular location">
    <subcellularLocation>
        <location evidence="1">Membrane</location>
        <topology evidence="1">Multi-pass membrane protein</topology>
    </subcellularLocation>
</comment>
<evidence type="ECO:0000256" key="4">
    <source>
        <dbReference type="ARBA" id="ARBA00023136"/>
    </source>
</evidence>
<comment type="caution">
    <text evidence="5">The sequence shown here is derived from an EMBL/GenBank/DDBJ whole genome shotgun (WGS) entry which is preliminary data.</text>
</comment>
<sequence>MQWRIPFIMQMVPGVFFVILMIFQPETPRWLVEHKREDEAARVLAYVARTSPSDPAVQATIDEIKAEFPREAGVASLATIHGNGRELDHCA</sequence>
<name>A0A8H5B1I7_9AGAR</name>
<dbReference type="OrthoDB" id="4142200at2759"/>
<evidence type="ECO:0000313" key="5">
    <source>
        <dbReference type="EMBL" id="KAF5314814.1"/>
    </source>
</evidence>
<dbReference type="Proteomes" id="UP000559256">
    <property type="component" value="Unassembled WGS sequence"/>
</dbReference>
<proteinExistence type="predicted"/>
<dbReference type="InterPro" id="IPR036259">
    <property type="entry name" value="MFS_trans_sf"/>
</dbReference>
<dbReference type="AlphaFoldDB" id="A0A8H5B1I7"/>
<keyword evidence="3" id="KW-1133">Transmembrane helix</keyword>
<dbReference type="PANTHER" id="PTHR48022">
    <property type="entry name" value="PLASTIDIC GLUCOSE TRANSPORTER 4"/>
    <property type="match status" value="1"/>
</dbReference>
<evidence type="ECO:0000256" key="1">
    <source>
        <dbReference type="ARBA" id="ARBA00004141"/>
    </source>
</evidence>
<keyword evidence="6" id="KW-1185">Reference proteome</keyword>
<protein>
    <submittedName>
        <fullName evidence="5">Uncharacterized protein</fullName>
    </submittedName>
</protein>
<reference evidence="5 6" key="1">
    <citation type="journal article" date="2020" name="ISME J.">
        <title>Uncovering the hidden diversity of litter-decomposition mechanisms in mushroom-forming fungi.</title>
        <authorList>
            <person name="Floudas D."/>
            <person name="Bentzer J."/>
            <person name="Ahren D."/>
            <person name="Johansson T."/>
            <person name="Persson P."/>
            <person name="Tunlid A."/>
        </authorList>
    </citation>
    <scope>NUCLEOTIDE SEQUENCE [LARGE SCALE GENOMIC DNA]</scope>
    <source>
        <strain evidence="5 6">CBS 291.85</strain>
    </source>
</reference>
<dbReference type="EMBL" id="JAACJM010000495">
    <property type="protein sequence ID" value="KAF5314814.1"/>
    <property type="molecule type" value="Genomic_DNA"/>
</dbReference>
<evidence type="ECO:0000313" key="6">
    <source>
        <dbReference type="Proteomes" id="UP000559256"/>
    </source>
</evidence>
<dbReference type="GO" id="GO:0005351">
    <property type="term" value="F:carbohydrate:proton symporter activity"/>
    <property type="evidence" value="ECO:0007669"/>
    <property type="project" value="TreeGrafter"/>
</dbReference>
<dbReference type="PANTHER" id="PTHR48022:SF81">
    <property type="entry name" value="MAJOR FACILITATOR SUPERFAMILY (MFS) PROFILE DOMAIN-CONTAINING PROTEIN"/>
    <property type="match status" value="1"/>
</dbReference>
<keyword evidence="4" id="KW-0472">Membrane</keyword>
<dbReference type="InterPro" id="IPR005828">
    <property type="entry name" value="MFS_sugar_transport-like"/>
</dbReference>
<dbReference type="InterPro" id="IPR050360">
    <property type="entry name" value="MFS_Sugar_Transporters"/>
</dbReference>
<evidence type="ECO:0000256" key="3">
    <source>
        <dbReference type="ARBA" id="ARBA00022989"/>
    </source>
</evidence>